<evidence type="ECO:0000256" key="4">
    <source>
        <dbReference type="ARBA" id="ARBA00022982"/>
    </source>
</evidence>
<proteinExistence type="predicted"/>
<accession>A0A5D0RNC9</accession>
<dbReference type="Gene3D" id="1.10.760.10">
    <property type="entry name" value="Cytochrome c-like domain"/>
    <property type="match status" value="1"/>
</dbReference>
<name>A0A5D0RNC9_9RHOB</name>
<dbReference type="InterPro" id="IPR002327">
    <property type="entry name" value="Cyt_c_1A/1B"/>
</dbReference>
<dbReference type="PANTHER" id="PTHR11961">
    <property type="entry name" value="CYTOCHROME C"/>
    <property type="match status" value="1"/>
</dbReference>
<keyword evidence="9" id="KW-1185">Reference proteome</keyword>
<dbReference type="Proteomes" id="UP000322080">
    <property type="component" value="Unassembled WGS sequence"/>
</dbReference>
<dbReference type="GO" id="GO:0046872">
    <property type="term" value="F:metal ion binding"/>
    <property type="evidence" value="ECO:0007669"/>
    <property type="project" value="UniProtKB-KW"/>
</dbReference>
<keyword evidence="4" id="KW-0249">Electron transport</keyword>
<dbReference type="RefSeq" id="WP_148376809.1">
    <property type="nucleotide sequence ID" value="NZ_VSIY01000004.1"/>
</dbReference>
<organism evidence="8 9">
    <name type="scientific">Maritimibacter fusiformis</name>
    <dbReference type="NCBI Taxonomy" id="2603819"/>
    <lineage>
        <taxon>Bacteria</taxon>
        <taxon>Pseudomonadati</taxon>
        <taxon>Pseudomonadota</taxon>
        <taxon>Alphaproteobacteria</taxon>
        <taxon>Rhodobacterales</taxon>
        <taxon>Roseobacteraceae</taxon>
        <taxon>Maritimibacter</taxon>
    </lineage>
</organism>
<dbReference type="EMBL" id="VSIY01000004">
    <property type="protein sequence ID" value="TYB82084.1"/>
    <property type="molecule type" value="Genomic_DNA"/>
</dbReference>
<dbReference type="GO" id="GO:0020037">
    <property type="term" value="F:heme binding"/>
    <property type="evidence" value="ECO:0007669"/>
    <property type="project" value="InterPro"/>
</dbReference>
<evidence type="ECO:0000313" key="9">
    <source>
        <dbReference type="Proteomes" id="UP000322080"/>
    </source>
</evidence>
<evidence type="ECO:0000256" key="5">
    <source>
        <dbReference type="ARBA" id="ARBA00023004"/>
    </source>
</evidence>
<evidence type="ECO:0000256" key="1">
    <source>
        <dbReference type="ARBA" id="ARBA00022448"/>
    </source>
</evidence>
<dbReference type="PROSITE" id="PS51007">
    <property type="entry name" value="CYTC"/>
    <property type="match status" value="1"/>
</dbReference>
<keyword evidence="5 6" id="KW-0408">Iron</keyword>
<keyword evidence="2 6" id="KW-0349">Heme</keyword>
<dbReference type="InterPro" id="IPR009056">
    <property type="entry name" value="Cyt_c-like_dom"/>
</dbReference>
<evidence type="ECO:0000256" key="3">
    <source>
        <dbReference type="ARBA" id="ARBA00022723"/>
    </source>
</evidence>
<feature type="domain" description="Cytochrome c" evidence="7">
    <location>
        <begin position="78"/>
        <end position="176"/>
    </location>
</feature>
<evidence type="ECO:0000256" key="6">
    <source>
        <dbReference type="PROSITE-ProRule" id="PRU00433"/>
    </source>
</evidence>
<dbReference type="GO" id="GO:0009055">
    <property type="term" value="F:electron transfer activity"/>
    <property type="evidence" value="ECO:0007669"/>
    <property type="project" value="InterPro"/>
</dbReference>
<evidence type="ECO:0000256" key="2">
    <source>
        <dbReference type="ARBA" id="ARBA00022617"/>
    </source>
</evidence>
<reference evidence="8 9" key="1">
    <citation type="submission" date="2019-08" db="EMBL/GenBank/DDBJ databases">
        <title>Identification of a novel species of the genus Boseongicola.</title>
        <authorList>
            <person name="Zhang X.-Q."/>
        </authorList>
    </citation>
    <scope>NUCLEOTIDE SEQUENCE [LARGE SCALE GENOMIC DNA]</scope>
    <source>
        <strain evidence="8 9">HY14</strain>
    </source>
</reference>
<protein>
    <submittedName>
        <fullName evidence="8">Cytochrome c family protein</fullName>
    </submittedName>
</protein>
<sequence length="177" mass="18992">MFDTMTITKVLASLAGALLIFLFANWAASSLYHVGAEAHGDEEGPVQGYVIAQPEEEEEEAEEEEVAEVTFEDVFAEADVAAGEKAFNKCKSCHSIEEGKNGTGPSLYGVVGADIAHLDDYNYSDAVAGLEGEWTPERLNDWLADPRGFAPGTKMTLATKKLEDRANVIAYLATIGG</sequence>
<dbReference type="AlphaFoldDB" id="A0A5D0RNC9"/>
<evidence type="ECO:0000259" key="7">
    <source>
        <dbReference type="PROSITE" id="PS51007"/>
    </source>
</evidence>
<comment type="caution">
    <text evidence="8">The sequence shown here is derived from an EMBL/GenBank/DDBJ whole genome shotgun (WGS) entry which is preliminary data.</text>
</comment>
<keyword evidence="3 6" id="KW-0479">Metal-binding</keyword>
<keyword evidence="1" id="KW-0813">Transport</keyword>
<dbReference type="InterPro" id="IPR036909">
    <property type="entry name" value="Cyt_c-like_dom_sf"/>
</dbReference>
<dbReference type="Pfam" id="PF00034">
    <property type="entry name" value="Cytochrom_C"/>
    <property type="match status" value="1"/>
</dbReference>
<dbReference type="PRINTS" id="PR00604">
    <property type="entry name" value="CYTCHRMECIAB"/>
</dbReference>
<dbReference type="SUPFAM" id="SSF46626">
    <property type="entry name" value="Cytochrome c"/>
    <property type="match status" value="1"/>
</dbReference>
<evidence type="ECO:0000313" key="8">
    <source>
        <dbReference type="EMBL" id="TYB82084.1"/>
    </source>
</evidence>
<gene>
    <name evidence="8" type="ORF">FVF75_04950</name>
</gene>